<sequence>MEEYLKASYFMDYDSLLVKDRAEELVRSTDHGLERAKRVFYFVRDEIRYNPYLFSFDAEDFIASKTLNRGEGYCVQKAVLLSTLARAVGIPSRLGFATIRNNLTPEKLVKLMGTNLFVCHGYSELFLEGRWVKATPAFDSKMCQKIGVPAVEFDGRRDAILPEYNKKGELYIEYIRYHGSYSDLPLKRIVEIGMEAYGK</sequence>
<evidence type="ECO:0000313" key="2">
    <source>
        <dbReference type="EMBL" id="RZN71930.1"/>
    </source>
</evidence>
<reference evidence="2 3" key="1">
    <citation type="journal article" date="2019" name="Nat. Microbiol.">
        <title>Wide diversity of methane and short-chain alkane metabolisms in uncultured archaea.</title>
        <authorList>
            <person name="Borrel G."/>
            <person name="Adam P.S."/>
            <person name="McKay L.J."/>
            <person name="Chen L.X."/>
            <person name="Sierra-Garcia I.N."/>
            <person name="Sieber C.M."/>
            <person name="Letourneur Q."/>
            <person name="Ghozlane A."/>
            <person name="Andersen G.L."/>
            <person name="Li W.J."/>
            <person name="Hallam S.J."/>
            <person name="Muyzer G."/>
            <person name="de Oliveira V.M."/>
            <person name="Inskeep W.P."/>
            <person name="Banfield J.F."/>
            <person name="Gribaldo S."/>
        </authorList>
    </citation>
    <scope>NUCLEOTIDE SEQUENCE [LARGE SCALE GENOMIC DNA]</scope>
    <source>
        <strain evidence="2">NM1b</strain>
    </source>
</reference>
<dbReference type="EMBL" id="RXIL01000035">
    <property type="protein sequence ID" value="RZN71930.1"/>
    <property type="molecule type" value="Genomic_DNA"/>
</dbReference>
<dbReference type="Pfam" id="PF01841">
    <property type="entry name" value="Transglut_core"/>
    <property type="match status" value="1"/>
</dbReference>
<dbReference type="PANTHER" id="PTHR33490:SF3">
    <property type="entry name" value="CONSERVED INTEGRAL MEMBRANE PROTEIN"/>
    <property type="match status" value="1"/>
</dbReference>
<protein>
    <submittedName>
        <fullName evidence="2">Transglutaminase domain-containing protein</fullName>
    </submittedName>
</protein>
<gene>
    <name evidence="2" type="ORF">EF807_02005</name>
</gene>
<accession>A0A520KYD4</accession>
<dbReference type="SUPFAM" id="SSF54001">
    <property type="entry name" value="Cysteine proteinases"/>
    <property type="match status" value="1"/>
</dbReference>
<proteinExistence type="predicted"/>
<dbReference type="PANTHER" id="PTHR33490">
    <property type="entry name" value="BLR5614 PROTEIN-RELATED"/>
    <property type="match status" value="1"/>
</dbReference>
<evidence type="ECO:0000259" key="1">
    <source>
        <dbReference type="Pfam" id="PF01841"/>
    </source>
</evidence>
<dbReference type="AlphaFoldDB" id="A0A520KYD4"/>
<dbReference type="Gene3D" id="3.10.620.30">
    <property type="match status" value="1"/>
</dbReference>
<organism evidence="2 3">
    <name type="scientific">Candidatus Methanolliviera hydrocarbonicum</name>
    <dbReference type="NCBI Taxonomy" id="2491085"/>
    <lineage>
        <taxon>Archaea</taxon>
        <taxon>Methanobacteriati</taxon>
        <taxon>Methanobacteriota</taxon>
        <taxon>Candidatus Methanoliparia</taxon>
        <taxon>Candidatus Methanoliparales</taxon>
        <taxon>Candidatus Methanollivieraceae</taxon>
        <taxon>Candidatus Methanolliviera</taxon>
    </lineage>
</organism>
<dbReference type="InterPro" id="IPR002931">
    <property type="entry name" value="Transglutaminase-like"/>
</dbReference>
<evidence type="ECO:0000313" key="3">
    <source>
        <dbReference type="Proteomes" id="UP000320766"/>
    </source>
</evidence>
<feature type="domain" description="Transglutaminase-like" evidence="1">
    <location>
        <begin position="20"/>
        <end position="136"/>
    </location>
</feature>
<dbReference type="Proteomes" id="UP000320766">
    <property type="component" value="Unassembled WGS sequence"/>
</dbReference>
<name>A0A520KYD4_9EURY</name>
<dbReference type="InterPro" id="IPR038765">
    <property type="entry name" value="Papain-like_cys_pep_sf"/>
</dbReference>
<comment type="caution">
    <text evidence="2">The sequence shown here is derived from an EMBL/GenBank/DDBJ whole genome shotgun (WGS) entry which is preliminary data.</text>
</comment>